<reference evidence="7" key="1">
    <citation type="journal article" date="2014" name="Genome Announc.">
        <title>Draft genome sequence of Rhodosporidium toruloides CECT1137, an oleaginous yeast of biotechnological interest.</title>
        <authorList>
            <person name="Morin N."/>
            <person name="Calcas X."/>
            <person name="Devillers H."/>
            <person name="Durrens P."/>
            <person name="Sherman D.J."/>
            <person name="Nicaud J.-M."/>
            <person name="Neuveglise C."/>
        </authorList>
    </citation>
    <scope>NUCLEOTIDE SEQUENCE</scope>
    <source>
        <strain evidence="7">CECT1137</strain>
    </source>
</reference>
<organism evidence="7">
    <name type="scientific">Rhodotorula toruloides</name>
    <name type="common">Yeast</name>
    <name type="synonym">Rhodosporidium toruloides</name>
    <dbReference type="NCBI Taxonomy" id="5286"/>
    <lineage>
        <taxon>Eukaryota</taxon>
        <taxon>Fungi</taxon>
        <taxon>Dikarya</taxon>
        <taxon>Basidiomycota</taxon>
        <taxon>Pucciniomycotina</taxon>
        <taxon>Microbotryomycetes</taxon>
        <taxon>Sporidiobolales</taxon>
        <taxon>Sporidiobolaceae</taxon>
        <taxon>Rhodotorula</taxon>
    </lineage>
</organism>
<accession>A0A061AMT8</accession>
<dbReference type="GO" id="GO:0043161">
    <property type="term" value="P:proteasome-mediated ubiquitin-dependent protein catabolic process"/>
    <property type="evidence" value="ECO:0007669"/>
    <property type="project" value="TreeGrafter"/>
</dbReference>
<feature type="region of interest" description="Disordered" evidence="6">
    <location>
        <begin position="168"/>
        <end position="197"/>
    </location>
</feature>
<evidence type="ECO:0000256" key="6">
    <source>
        <dbReference type="SAM" id="MobiDB-lite"/>
    </source>
</evidence>
<dbReference type="Gene3D" id="1.25.10.10">
    <property type="entry name" value="Leucine-rich Repeat Variant"/>
    <property type="match status" value="2"/>
</dbReference>
<gene>
    <name evidence="7" type="ORF">RHTO0S_02e05226g</name>
</gene>
<evidence type="ECO:0000256" key="3">
    <source>
        <dbReference type="ARBA" id="ARBA00022490"/>
    </source>
</evidence>
<protein>
    <submittedName>
        <fullName evidence="7">RHTO0S02e05226g1_1</fullName>
    </submittedName>
</protein>
<evidence type="ECO:0000256" key="1">
    <source>
        <dbReference type="ARBA" id="ARBA00004123"/>
    </source>
</evidence>
<evidence type="ECO:0000256" key="4">
    <source>
        <dbReference type="ARBA" id="ARBA00022737"/>
    </source>
</evidence>
<name>A0A061AMT8_RHOTO</name>
<dbReference type="EMBL" id="LK052937">
    <property type="protein sequence ID" value="CDR36664.1"/>
    <property type="molecule type" value="Genomic_DNA"/>
</dbReference>
<keyword evidence="5" id="KW-0539">Nucleus</keyword>
<sequence length="813" mass="87954">MTVSLPARSLAIPLDAAPTEQLAHLSRLKRSVVGTQAAKAAALQASGVDSLVALLQPRPESDVEASLAVSSEAANVLAALSIPTIDAVSTLLAAHAHQAVCKSLPFIASLDTTDEGFLPSRYKVVESHLRALKALYTDLVKVVGPRQWGTDVIGASIDVAERQDAESMWKQEDVRKMRASRGKGKGKGREDETMSEADSDAGLAGLLSQARAALDVVYRMETDTAAPSVASSSIASLPSTRHTRSPVLDTLLDLLIRSSEEDTHPAIPSVPQRMRIAEFVCNFFSGTVRWPHQRRAVTSGEKGKEALAALRRLADKGTDKVREAALNAITALIRDSGDSMLTLLNLGQGETLRTRRLPFTSLCQSPVPPVRLAAATLCAVLGKLLYPPPALHIPDGELGTPATNVLLSLIEQEPTLRARAAFAFAYLVADELPLQKRALAARCFQIFKTVLDQPLLLDQPYPTPAALEEDGRMREGILLCIASMTAISEEQRRLMLQAHLLAPVLSSLSHPFSTVRAAGCHCIRALSRSVNVLRTDLVESHAEGPLVALLREDENEVVKVTAMAAFANLLLDFSPMRSVLVDAGCVPRMCQLAVKSSNEALRLNAMWAIKNATYQSNADFKQCVLACLTWDDLASLLSPSSPRPIVEQALGILRNITCVTNNEAITGLGRDEMGEERLLGLLEAWVAGGSTMARGGGEEGGEVVVLAIYCLNNIATAHEAAQLAIASRTSLLRHVLGYLDSRSLELRVASLWLLHNLVYRRSLSSSSSLAARRPHEILDKLRAMGLEAKLRMLERDPELDVRERVRDLREMLG</sequence>
<dbReference type="AlphaFoldDB" id="A0A061AMT8"/>
<proteinExistence type="predicted"/>
<dbReference type="GO" id="GO:0005737">
    <property type="term" value="C:cytoplasm"/>
    <property type="evidence" value="ECO:0007669"/>
    <property type="project" value="UniProtKB-SubCell"/>
</dbReference>
<evidence type="ECO:0000313" key="7">
    <source>
        <dbReference type="EMBL" id="CDR36664.1"/>
    </source>
</evidence>
<dbReference type="GO" id="GO:0005634">
    <property type="term" value="C:nucleus"/>
    <property type="evidence" value="ECO:0007669"/>
    <property type="project" value="UniProtKB-SubCell"/>
</dbReference>
<dbReference type="OrthoDB" id="5559898at2759"/>
<dbReference type="SMART" id="SM00185">
    <property type="entry name" value="ARM"/>
    <property type="match status" value="4"/>
</dbReference>
<dbReference type="InterPro" id="IPR038739">
    <property type="entry name" value="ARMC8/Vid28"/>
</dbReference>
<dbReference type="PANTHER" id="PTHR15651:SF7">
    <property type="entry name" value="ARMADILLO REPEAT-CONTAINING PROTEIN 8"/>
    <property type="match status" value="1"/>
</dbReference>
<keyword evidence="3" id="KW-0963">Cytoplasm</keyword>
<feature type="compositionally biased region" description="Basic residues" evidence="6">
    <location>
        <begin position="177"/>
        <end position="186"/>
    </location>
</feature>
<evidence type="ECO:0000256" key="2">
    <source>
        <dbReference type="ARBA" id="ARBA00004496"/>
    </source>
</evidence>
<keyword evidence="4" id="KW-0677">Repeat</keyword>
<dbReference type="InterPro" id="IPR000225">
    <property type="entry name" value="Armadillo"/>
</dbReference>
<comment type="subcellular location">
    <subcellularLocation>
        <location evidence="2">Cytoplasm</location>
    </subcellularLocation>
    <subcellularLocation>
        <location evidence="1">Nucleus</location>
    </subcellularLocation>
</comment>
<dbReference type="InterPro" id="IPR011989">
    <property type="entry name" value="ARM-like"/>
</dbReference>
<dbReference type="PANTHER" id="PTHR15651">
    <property type="entry name" value="ARMADILLO REPEAT-CONTAINING PROTEIN 8"/>
    <property type="match status" value="1"/>
</dbReference>
<dbReference type="SUPFAM" id="SSF48371">
    <property type="entry name" value="ARM repeat"/>
    <property type="match status" value="2"/>
</dbReference>
<dbReference type="InterPro" id="IPR016024">
    <property type="entry name" value="ARM-type_fold"/>
</dbReference>
<evidence type="ECO:0000256" key="5">
    <source>
        <dbReference type="ARBA" id="ARBA00023242"/>
    </source>
</evidence>
<dbReference type="GO" id="GO:0034657">
    <property type="term" value="C:GID complex"/>
    <property type="evidence" value="ECO:0007669"/>
    <property type="project" value="TreeGrafter"/>
</dbReference>